<dbReference type="PANTHER" id="PTHR47515:SF1">
    <property type="entry name" value="BLR2054 PROTEIN"/>
    <property type="match status" value="1"/>
</dbReference>
<feature type="region of interest" description="Disordered" evidence="1">
    <location>
        <begin position="223"/>
        <end position="245"/>
    </location>
</feature>
<protein>
    <recommendedName>
        <fullName evidence="2">Integrase catalytic domain-containing protein</fullName>
    </recommendedName>
</protein>
<sequence>MPTLPADEDGLTRAIVALASEYRRYGYRRVTALLQAGGWRVGEDRVQRIWHREGLKVPSRQRPRSRLWPNDGSCVRLRPLHRNQVWSFDFVHAQTHDGRSLRILTRLDEHNRTCLALKVARRINGLGVIEALADAMCLHGIPEHIRCDNGPEMISKARRKWAAKTGPQIQYIAPRSRWENGYCEIFNGKLRDECLTQEIFHSLKEGKIVIGLWQNTYNRVRPHSSLGSQPPAPPPSRIWPSGYPG</sequence>
<evidence type="ECO:0000313" key="4">
    <source>
        <dbReference type="Proteomes" id="UP000410984"/>
    </source>
</evidence>
<evidence type="ECO:0000256" key="1">
    <source>
        <dbReference type="SAM" id="MobiDB-lite"/>
    </source>
</evidence>
<reference evidence="3 4" key="1">
    <citation type="submission" date="2019-06" db="EMBL/GenBank/DDBJ databases">
        <authorList>
            <person name="Rodrigo-Torres L."/>
            <person name="Arahal R. D."/>
            <person name="Lucena T."/>
        </authorList>
    </citation>
    <scope>NUCLEOTIDE SEQUENCE [LARGE SCALE GENOMIC DNA]</scope>
    <source>
        <strain evidence="3 4">SB0023/3</strain>
    </source>
</reference>
<proteinExistence type="predicted"/>
<dbReference type="AlphaFoldDB" id="A0A509EEZ7"/>
<dbReference type="GO" id="GO:0003676">
    <property type="term" value="F:nucleic acid binding"/>
    <property type="evidence" value="ECO:0007669"/>
    <property type="project" value="InterPro"/>
</dbReference>
<keyword evidence="4" id="KW-1185">Reference proteome</keyword>
<dbReference type="Pfam" id="PF13683">
    <property type="entry name" value="rve_3"/>
    <property type="match status" value="1"/>
</dbReference>
<dbReference type="Gene3D" id="3.30.420.10">
    <property type="entry name" value="Ribonuclease H-like superfamily/Ribonuclease H"/>
    <property type="match status" value="1"/>
</dbReference>
<dbReference type="InterPro" id="IPR001584">
    <property type="entry name" value="Integrase_cat-core"/>
</dbReference>
<dbReference type="InterPro" id="IPR025948">
    <property type="entry name" value="HTH-like_dom"/>
</dbReference>
<dbReference type="InterPro" id="IPR048020">
    <property type="entry name" value="Transpos_IS3"/>
</dbReference>
<dbReference type="InterPro" id="IPR012337">
    <property type="entry name" value="RNaseH-like_sf"/>
</dbReference>
<dbReference type="PANTHER" id="PTHR47515">
    <property type="entry name" value="LOW CALCIUM RESPONSE LOCUS PROTEIN T"/>
    <property type="match status" value="1"/>
</dbReference>
<dbReference type="NCBIfam" id="NF033516">
    <property type="entry name" value="transpos_IS3"/>
    <property type="match status" value="1"/>
</dbReference>
<dbReference type="InterPro" id="IPR036397">
    <property type="entry name" value="RNaseH_sf"/>
</dbReference>
<dbReference type="PROSITE" id="PS50994">
    <property type="entry name" value="INTEGRASE"/>
    <property type="match status" value="1"/>
</dbReference>
<name>A0A509EEZ7_9HYPH</name>
<organism evidence="3 4">
    <name type="scientific">Methylobacterium symbioticum</name>
    <dbReference type="NCBI Taxonomy" id="2584084"/>
    <lineage>
        <taxon>Bacteria</taxon>
        <taxon>Pseudomonadati</taxon>
        <taxon>Pseudomonadota</taxon>
        <taxon>Alphaproteobacteria</taxon>
        <taxon>Hyphomicrobiales</taxon>
        <taxon>Methylobacteriaceae</taxon>
        <taxon>Methylobacterium</taxon>
    </lineage>
</organism>
<dbReference type="SUPFAM" id="SSF53098">
    <property type="entry name" value="Ribonuclease H-like"/>
    <property type="match status" value="1"/>
</dbReference>
<evidence type="ECO:0000259" key="2">
    <source>
        <dbReference type="PROSITE" id="PS50994"/>
    </source>
</evidence>
<dbReference type="EMBL" id="CABFPH010000051">
    <property type="protein sequence ID" value="VUD72831.1"/>
    <property type="molecule type" value="Genomic_DNA"/>
</dbReference>
<feature type="domain" description="Integrase catalytic" evidence="2">
    <location>
        <begin position="75"/>
        <end position="238"/>
    </location>
</feature>
<gene>
    <name evidence="3" type="ORF">MET9862_03436</name>
</gene>
<dbReference type="Proteomes" id="UP000410984">
    <property type="component" value="Unassembled WGS sequence"/>
</dbReference>
<dbReference type="GO" id="GO:0015074">
    <property type="term" value="P:DNA integration"/>
    <property type="evidence" value="ECO:0007669"/>
    <property type="project" value="InterPro"/>
</dbReference>
<evidence type="ECO:0000313" key="3">
    <source>
        <dbReference type="EMBL" id="VUD72831.1"/>
    </source>
</evidence>
<dbReference type="Pfam" id="PF13276">
    <property type="entry name" value="HTH_21"/>
    <property type="match status" value="1"/>
</dbReference>
<accession>A0A509EEZ7</accession>